<dbReference type="STRING" id="1640674.SAMN05216323_100742"/>
<dbReference type="Proteomes" id="UP000199452">
    <property type="component" value="Unassembled WGS sequence"/>
</dbReference>
<evidence type="ECO:0000313" key="3">
    <source>
        <dbReference type="Proteomes" id="UP000199452"/>
    </source>
</evidence>
<keyword evidence="1" id="KW-0812">Transmembrane</keyword>
<keyword evidence="1" id="KW-0472">Membrane</keyword>
<dbReference type="AlphaFoldDB" id="A0A1G6H6J1"/>
<feature type="transmembrane region" description="Helical" evidence="1">
    <location>
        <begin position="12"/>
        <end position="29"/>
    </location>
</feature>
<evidence type="ECO:0000313" key="2">
    <source>
        <dbReference type="EMBL" id="SDB89545.1"/>
    </source>
</evidence>
<accession>A0A1G6H6J1</accession>
<reference evidence="2 3" key="1">
    <citation type="submission" date="2016-09" db="EMBL/GenBank/DDBJ databases">
        <authorList>
            <person name="Capua I."/>
            <person name="De Benedictis P."/>
            <person name="Joannis T."/>
            <person name="Lombin L.H."/>
            <person name="Cattoli G."/>
        </authorList>
    </citation>
    <scope>NUCLEOTIDE SEQUENCE [LARGE SCALE GENOMIC DNA]</scope>
    <source>
        <strain evidence="2 3">A7P-90m</strain>
    </source>
</reference>
<dbReference type="OrthoDB" id="1116284at2"/>
<dbReference type="EMBL" id="FMYP01000007">
    <property type="protein sequence ID" value="SDB89545.1"/>
    <property type="molecule type" value="Genomic_DNA"/>
</dbReference>
<sequence length="304" mass="34514">MDLTLYTKKQQPLFYAIAGVLFILLLASCGGENPTNKKSAEDLSIDSSSLILKYDNTLFALPSPYQASAIIKSNSLPYNSELPNLASRVSSYNSNYKKGFNLGVYGTDLSYFNIYDKSQECITYFAAVKRLSDELGISSYFDDKFFKNIEKNIGNQDSLLYLTSYTYRNADMFLKRDDRGEISALVLAGGWVESLYLLTQVATETKNREIINRIGEQKYPLDNLIDILSPHYYISPEYSLLVDDLVDLAYEFDGIIFNYYYKPPKVDPSNKLITINSESQVVLSEYHMEVITKKLAAIRNKAVQ</sequence>
<evidence type="ECO:0000256" key="1">
    <source>
        <dbReference type="SAM" id="Phobius"/>
    </source>
</evidence>
<keyword evidence="3" id="KW-1185">Reference proteome</keyword>
<keyword evidence="1" id="KW-1133">Transmembrane helix</keyword>
<organism evidence="2 3">
    <name type="scientific">Williamwhitmania taraxaci</name>
    <dbReference type="NCBI Taxonomy" id="1640674"/>
    <lineage>
        <taxon>Bacteria</taxon>
        <taxon>Pseudomonadati</taxon>
        <taxon>Bacteroidota</taxon>
        <taxon>Bacteroidia</taxon>
        <taxon>Bacteroidales</taxon>
        <taxon>Williamwhitmaniaceae</taxon>
        <taxon>Williamwhitmania</taxon>
    </lineage>
</organism>
<dbReference type="RefSeq" id="WP_092435716.1">
    <property type="nucleotide sequence ID" value="NZ_FMYP01000007.1"/>
</dbReference>
<name>A0A1G6H6J1_9BACT</name>
<protein>
    <submittedName>
        <fullName evidence="2">Uncharacterized protein</fullName>
    </submittedName>
</protein>
<proteinExistence type="predicted"/>
<gene>
    <name evidence="2" type="ORF">SAMN05216323_100742</name>
</gene>